<comment type="caution">
    <text evidence="6">The sequence shown here is derived from an EMBL/GenBank/DDBJ whole genome shotgun (WGS) entry which is preliminary data.</text>
</comment>
<dbReference type="FunFam" id="3.40.50.300:FF:000134">
    <property type="entry name" value="Iron-enterobactin ABC transporter ATP-binding protein"/>
    <property type="match status" value="1"/>
</dbReference>
<evidence type="ECO:0000313" key="7">
    <source>
        <dbReference type="Proteomes" id="UP000257323"/>
    </source>
</evidence>
<dbReference type="Gene3D" id="3.40.50.300">
    <property type="entry name" value="P-loop containing nucleotide triphosphate hydrolases"/>
    <property type="match status" value="1"/>
</dbReference>
<dbReference type="PANTHER" id="PTHR42794:SF1">
    <property type="entry name" value="HEMIN IMPORT ATP-BINDING PROTEIN HMUV"/>
    <property type="match status" value="1"/>
</dbReference>
<protein>
    <submittedName>
        <fullName evidence="6">ABC transporter (Iron.B12.siderophore.hemin), ATP-binding component</fullName>
    </submittedName>
</protein>
<dbReference type="PANTHER" id="PTHR42794">
    <property type="entry name" value="HEMIN IMPORT ATP-BINDING PROTEIN HMUV"/>
    <property type="match status" value="1"/>
</dbReference>
<evidence type="ECO:0000313" key="6">
    <source>
        <dbReference type="EMBL" id="RFT16239.1"/>
    </source>
</evidence>
<dbReference type="Pfam" id="PF00005">
    <property type="entry name" value="ABC_tran"/>
    <property type="match status" value="1"/>
</dbReference>
<feature type="domain" description="ABC transporter" evidence="5">
    <location>
        <begin position="4"/>
        <end position="241"/>
    </location>
</feature>
<keyword evidence="2" id="KW-0547">Nucleotide-binding</keyword>
<dbReference type="InterPro" id="IPR003593">
    <property type="entry name" value="AAA+_ATPase"/>
</dbReference>
<dbReference type="CDD" id="cd03214">
    <property type="entry name" value="ABC_Iron-Siderophores_B12_Hemin"/>
    <property type="match status" value="1"/>
</dbReference>
<sequence>MKFLSVENLEAGYGGPPVISGISLELEPGEFLAVCGPNGSGKSTLVKAIQKLTPWLRGKITVNGRNLFELRTRQIASLLAYVPQVFEPIFDFSVEETVAMARYYRQPGRLAGFSERDRAAVEEAMKLAEVFELREKKLNELSGGERQRVLISRALAQDTPVLLLDEPSSHLDLNFQLQVYRLLQELQKDRGKAILVAEHNLNLAAAYCSSLVFIKDGKIIARGRPQELLEKELIKKTFRVEVEVRTNRSTGLPEISLVHPGPDRGLIQTRAATRNAAEEER</sequence>
<keyword evidence="1" id="KW-0813">Transport</keyword>
<dbReference type="GO" id="GO:0005524">
    <property type="term" value="F:ATP binding"/>
    <property type="evidence" value="ECO:0007669"/>
    <property type="project" value="UniProtKB-KW"/>
</dbReference>
<dbReference type="EMBL" id="QUAH01000004">
    <property type="protein sequence ID" value="RFT16239.1"/>
    <property type="molecule type" value="Genomic_DNA"/>
</dbReference>
<dbReference type="InterPro" id="IPR017871">
    <property type="entry name" value="ABC_transporter-like_CS"/>
</dbReference>
<dbReference type="GO" id="GO:0016887">
    <property type="term" value="F:ATP hydrolysis activity"/>
    <property type="evidence" value="ECO:0007669"/>
    <property type="project" value="InterPro"/>
</dbReference>
<dbReference type="PROSITE" id="PS50893">
    <property type="entry name" value="ABC_TRANSPORTER_2"/>
    <property type="match status" value="1"/>
</dbReference>
<evidence type="ECO:0000256" key="1">
    <source>
        <dbReference type="ARBA" id="ARBA00022448"/>
    </source>
</evidence>
<reference evidence="6 7" key="1">
    <citation type="submission" date="2018-08" db="EMBL/GenBank/DDBJ databases">
        <title>Genome analysis of the thermophilic bacterium of the candidate phylum Aminicenantes from deep subsurface aquifer revealed its physiology and ecological role.</title>
        <authorList>
            <person name="Kadnikov V.V."/>
            <person name="Mardanov A.V."/>
            <person name="Beletsky A.V."/>
            <person name="Karnachuk O.V."/>
            <person name="Ravin N.V."/>
        </authorList>
    </citation>
    <scope>NUCLEOTIDE SEQUENCE [LARGE SCALE GENOMIC DNA]</scope>
    <source>
        <strain evidence="6">BY38</strain>
    </source>
</reference>
<dbReference type="SUPFAM" id="SSF52540">
    <property type="entry name" value="P-loop containing nucleoside triphosphate hydrolases"/>
    <property type="match status" value="1"/>
</dbReference>
<organism evidence="6 7">
    <name type="scientific">Candidatus Saccharicenans subterraneus</name>
    <dbReference type="NCBI Taxonomy" id="2508984"/>
    <lineage>
        <taxon>Bacteria</taxon>
        <taxon>Candidatus Aminicenantota</taxon>
        <taxon>Candidatus Aminicenantia</taxon>
        <taxon>Candidatus Aminicenantales</taxon>
        <taxon>Candidatus Saccharicenantaceae</taxon>
        <taxon>Candidatus Saccharicenans</taxon>
    </lineage>
</organism>
<gene>
    <name evidence="6" type="ORF">OP8BY_1843</name>
</gene>
<keyword evidence="3 6" id="KW-0067">ATP-binding</keyword>
<evidence type="ECO:0000259" key="5">
    <source>
        <dbReference type="PROSITE" id="PS50893"/>
    </source>
</evidence>
<name>A0A3E2BNC8_9BACT</name>
<accession>A0A3E2BNC8</accession>
<evidence type="ECO:0000256" key="3">
    <source>
        <dbReference type="ARBA" id="ARBA00022840"/>
    </source>
</evidence>
<dbReference type="PROSITE" id="PS00211">
    <property type="entry name" value="ABC_TRANSPORTER_1"/>
    <property type="match status" value="1"/>
</dbReference>
<evidence type="ECO:0000256" key="2">
    <source>
        <dbReference type="ARBA" id="ARBA00022741"/>
    </source>
</evidence>
<dbReference type="AlphaFoldDB" id="A0A3E2BNC8"/>
<dbReference type="InterPro" id="IPR003439">
    <property type="entry name" value="ABC_transporter-like_ATP-bd"/>
</dbReference>
<evidence type="ECO:0000256" key="4">
    <source>
        <dbReference type="ARBA" id="ARBA00022967"/>
    </source>
</evidence>
<keyword evidence="4" id="KW-1278">Translocase</keyword>
<dbReference type="SMART" id="SM00382">
    <property type="entry name" value="AAA"/>
    <property type="match status" value="1"/>
</dbReference>
<dbReference type="InterPro" id="IPR027417">
    <property type="entry name" value="P-loop_NTPase"/>
</dbReference>
<dbReference type="Proteomes" id="UP000257323">
    <property type="component" value="Unassembled WGS sequence"/>
</dbReference>
<proteinExistence type="predicted"/>